<proteinExistence type="predicted"/>
<evidence type="ECO:0000313" key="2">
    <source>
        <dbReference type="Proteomes" id="UP000569092"/>
    </source>
</evidence>
<evidence type="ECO:0000313" key="1">
    <source>
        <dbReference type="EMBL" id="MBB5343235.1"/>
    </source>
</evidence>
<gene>
    <name evidence="1" type="ORF">HDF10_001185</name>
</gene>
<organism evidence="1 2">
    <name type="scientific">Tunturiibacter lichenicola</name>
    <dbReference type="NCBI Taxonomy" id="2051959"/>
    <lineage>
        <taxon>Bacteria</taxon>
        <taxon>Pseudomonadati</taxon>
        <taxon>Acidobacteriota</taxon>
        <taxon>Terriglobia</taxon>
        <taxon>Terriglobales</taxon>
        <taxon>Acidobacteriaceae</taxon>
        <taxon>Tunturiibacter</taxon>
    </lineage>
</organism>
<reference evidence="1 2" key="1">
    <citation type="submission" date="2020-08" db="EMBL/GenBank/DDBJ databases">
        <title>Genomic Encyclopedia of Type Strains, Phase IV (KMG-V): Genome sequencing to study the core and pangenomes of soil and plant-associated prokaryotes.</title>
        <authorList>
            <person name="Whitman W."/>
        </authorList>
    </citation>
    <scope>NUCLEOTIDE SEQUENCE [LARGE SCALE GENOMIC DNA]</scope>
    <source>
        <strain evidence="1 2">M8US30</strain>
    </source>
</reference>
<dbReference type="EMBL" id="JACHDZ010000001">
    <property type="protein sequence ID" value="MBB5343235.1"/>
    <property type="molecule type" value="Genomic_DNA"/>
</dbReference>
<evidence type="ECO:0008006" key="3">
    <source>
        <dbReference type="Google" id="ProtNLM"/>
    </source>
</evidence>
<accession>A0A7W8N4S0</accession>
<protein>
    <recommendedName>
        <fullName evidence="3">Circularly permuted ATP-grasp superfamily protein</fullName>
    </recommendedName>
</protein>
<name>A0A7W8N4S0_9BACT</name>
<sequence>MLQPYRDRFNAQFTSAGYEDLLAQLNRRTRTPIDFRVAETPCFFPSSLLQELAQTGAQLTHQLLDNPAYLQASEQCVPAQYRMPNQNSQPNFMTVDFGLVRNPDGTLSPKLVELQAFPSIYGYQDILCHQYLETYRLDPALTWHLGGLNEQTYWQLLSKIILNHHAPENVVLLEIDPDHQKTLPDFHIYEDKLGIATVDITTLIKRGNRLFYHRNGRDIPIHRIYNRAIVDELERKHIHLPFDYRDDLQVEWAGHPNWYFRISKFSLPYLDHPSVPKAVFLNDWYADWDAHRLPAGLPEDREKLLLKPLYSFAGKGIQFAPTDDELNAIAPDQRHLYLLQQRIAFEPVIHTPHGPTQAEIRIMYLWPDGEALQPAIALVRLGRGLMMGVDHNRNQLWVGSSAALCPPM</sequence>
<dbReference type="Proteomes" id="UP000569092">
    <property type="component" value="Unassembled WGS sequence"/>
</dbReference>
<comment type="caution">
    <text evidence="1">The sequence shown here is derived from an EMBL/GenBank/DDBJ whole genome shotgun (WGS) entry which is preliminary data.</text>
</comment>
<dbReference type="AlphaFoldDB" id="A0A7W8N4S0"/>